<dbReference type="Proteomes" id="UP000177763">
    <property type="component" value="Unassembled WGS sequence"/>
</dbReference>
<name>A0A1F4VGA9_UNCKA</name>
<evidence type="ECO:0008006" key="3">
    <source>
        <dbReference type="Google" id="ProtNLM"/>
    </source>
</evidence>
<protein>
    <recommendedName>
        <fullName evidence="3">Antitoxin</fullName>
    </recommendedName>
</protein>
<organism evidence="1 2">
    <name type="scientific">candidate division WWE3 bacterium RIFCSPLOWO2_12_FULL_36_10</name>
    <dbReference type="NCBI Taxonomy" id="1802630"/>
    <lineage>
        <taxon>Bacteria</taxon>
        <taxon>Katanobacteria</taxon>
    </lineage>
</organism>
<evidence type="ECO:0000313" key="2">
    <source>
        <dbReference type="Proteomes" id="UP000177763"/>
    </source>
</evidence>
<dbReference type="InterPro" id="IPR022148">
    <property type="entry name" value="CopG_antitoxin"/>
</dbReference>
<dbReference type="AlphaFoldDB" id="A0A1F4VGA9"/>
<comment type="caution">
    <text evidence="1">The sequence shown here is derived from an EMBL/GenBank/DDBJ whole genome shotgun (WGS) entry which is preliminary data.</text>
</comment>
<gene>
    <name evidence="1" type="ORF">A3H26_03715</name>
</gene>
<dbReference type="Pfam" id="PF12441">
    <property type="entry name" value="CopG_antitoxin"/>
    <property type="match status" value="1"/>
</dbReference>
<proteinExistence type="predicted"/>
<reference evidence="1 2" key="1">
    <citation type="journal article" date="2016" name="Nat. Commun.">
        <title>Thousands of microbial genomes shed light on interconnected biogeochemical processes in an aquifer system.</title>
        <authorList>
            <person name="Anantharaman K."/>
            <person name="Brown C.T."/>
            <person name="Hug L.A."/>
            <person name="Sharon I."/>
            <person name="Castelle C.J."/>
            <person name="Probst A.J."/>
            <person name="Thomas B.C."/>
            <person name="Singh A."/>
            <person name="Wilkins M.J."/>
            <person name="Karaoz U."/>
            <person name="Brodie E.L."/>
            <person name="Williams K.H."/>
            <person name="Hubbard S.S."/>
            <person name="Banfield J.F."/>
        </authorList>
    </citation>
    <scope>NUCLEOTIDE SEQUENCE [LARGE SCALE GENOMIC DNA]</scope>
</reference>
<accession>A0A1F4VGA9</accession>
<dbReference type="EMBL" id="MEVN01000042">
    <property type="protein sequence ID" value="OGC56272.1"/>
    <property type="molecule type" value="Genomic_DNA"/>
</dbReference>
<sequence>MSNKNIRLGKIEEALSKAVESGEFVKSQNQKGEMARLRSVFKTGTTRSVNIRLDEKVLTEIRVKAKASGMPYQTLIKTVLYQYANDKLSVGL</sequence>
<evidence type="ECO:0000313" key="1">
    <source>
        <dbReference type="EMBL" id="OGC56272.1"/>
    </source>
</evidence>